<evidence type="ECO:0000259" key="2">
    <source>
        <dbReference type="PROSITE" id="PS51186"/>
    </source>
</evidence>
<dbReference type="GO" id="GO:0016747">
    <property type="term" value="F:acyltransferase activity, transferring groups other than amino-acyl groups"/>
    <property type="evidence" value="ECO:0007669"/>
    <property type="project" value="InterPro"/>
</dbReference>
<evidence type="ECO:0000256" key="1">
    <source>
        <dbReference type="SAM" id="MobiDB-lite"/>
    </source>
</evidence>
<dbReference type="AlphaFoldDB" id="A0A0S4QJT0"/>
<dbReference type="Gene3D" id="3.40.630.30">
    <property type="match status" value="1"/>
</dbReference>
<protein>
    <submittedName>
        <fullName evidence="3">Phosphinothricin acetyltransferase</fullName>
    </submittedName>
</protein>
<dbReference type="Pfam" id="PF13420">
    <property type="entry name" value="Acetyltransf_4"/>
    <property type="match status" value="1"/>
</dbReference>
<gene>
    <name evidence="3" type="ORF">Ga0074812_105147</name>
</gene>
<keyword evidence="3" id="KW-0808">Transferase</keyword>
<accession>A0A0S4QJT0</accession>
<feature type="domain" description="N-acetyltransferase" evidence="2">
    <location>
        <begin position="16"/>
        <end position="175"/>
    </location>
</feature>
<proteinExistence type="predicted"/>
<dbReference type="InterPro" id="IPR016181">
    <property type="entry name" value="Acyl_CoA_acyltransferase"/>
</dbReference>
<dbReference type="SUPFAM" id="SSF55729">
    <property type="entry name" value="Acyl-CoA N-acyltransferases (Nat)"/>
    <property type="match status" value="1"/>
</dbReference>
<dbReference type="Proteomes" id="UP000198802">
    <property type="component" value="Unassembled WGS sequence"/>
</dbReference>
<dbReference type="PANTHER" id="PTHR43072:SF8">
    <property type="entry name" value="ACYLTRANSFERASE FABY-RELATED"/>
    <property type="match status" value="1"/>
</dbReference>
<keyword evidence="4" id="KW-1185">Reference proteome</keyword>
<feature type="region of interest" description="Disordered" evidence="1">
    <location>
        <begin position="179"/>
        <end position="201"/>
    </location>
</feature>
<organism evidence="3 4">
    <name type="scientific">Parafrankia irregularis</name>
    <dbReference type="NCBI Taxonomy" id="795642"/>
    <lineage>
        <taxon>Bacteria</taxon>
        <taxon>Bacillati</taxon>
        <taxon>Actinomycetota</taxon>
        <taxon>Actinomycetes</taxon>
        <taxon>Frankiales</taxon>
        <taxon>Frankiaceae</taxon>
        <taxon>Parafrankia</taxon>
    </lineage>
</organism>
<sequence length="201" mass="21957">MTGVTRGAVPAGRSQVVVRPARLSDAAAIRAIYAPYVLDTPITFEVEVPSEEVVRARMTARPLMPWFVAEIEGEVAGYAYASQHRERAAYRWSADVSIYLAGRQRRRGLGRLLYTRLIDEVRTLGYVTLFAGIALPNEASVGLHTALGFRPVGVYPAVGHKAGRWHDVGWYALLPPGSPPADPAEPREWDVDHHASESAAG</sequence>
<dbReference type="RefSeq" id="WP_091274090.1">
    <property type="nucleotide sequence ID" value="NZ_FAOZ01000005.1"/>
</dbReference>
<dbReference type="EMBL" id="FAOZ01000005">
    <property type="protein sequence ID" value="CUU55497.1"/>
    <property type="molecule type" value="Genomic_DNA"/>
</dbReference>
<dbReference type="PANTHER" id="PTHR43072">
    <property type="entry name" value="N-ACETYLTRANSFERASE"/>
    <property type="match status" value="1"/>
</dbReference>
<dbReference type="InterPro" id="IPR000182">
    <property type="entry name" value="GNAT_dom"/>
</dbReference>
<reference evidence="4" key="1">
    <citation type="submission" date="2015-11" db="EMBL/GenBank/DDBJ databases">
        <authorList>
            <person name="Varghese N."/>
        </authorList>
    </citation>
    <scope>NUCLEOTIDE SEQUENCE [LARGE SCALE GENOMIC DNA]</scope>
    <source>
        <strain evidence="4">DSM 45899</strain>
    </source>
</reference>
<evidence type="ECO:0000313" key="4">
    <source>
        <dbReference type="Proteomes" id="UP000198802"/>
    </source>
</evidence>
<evidence type="ECO:0000313" key="3">
    <source>
        <dbReference type="EMBL" id="CUU55497.1"/>
    </source>
</evidence>
<dbReference type="PROSITE" id="PS51186">
    <property type="entry name" value="GNAT"/>
    <property type="match status" value="1"/>
</dbReference>
<name>A0A0S4QJT0_9ACTN</name>
<feature type="compositionally biased region" description="Basic and acidic residues" evidence="1">
    <location>
        <begin position="184"/>
        <end position="201"/>
    </location>
</feature>